<dbReference type="AlphaFoldDB" id="A0A164QV04"/>
<evidence type="ECO:0000259" key="1">
    <source>
        <dbReference type="Pfam" id="PF10075"/>
    </source>
</evidence>
<proteinExistence type="predicted"/>
<organism evidence="2 3">
    <name type="scientific">Sistotremastrum niveocremeum HHB9708</name>
    <dbReference type="NCBI Taxonomy" id="1314777"/>
    <lineage>
        <taxon>Eukaryota</taxon>
        <taxon>Fungi</taxon>
        <taxon>Dikarya</taxon>
        <taxon>Basidiomycota</taxon>
        <taxon>Agaricomycotina</taxon>
        <taxon>Agaricomycetes</taxon>
        <taxon>Sistotremastrales</taxon>
        <taxon>Sistotremastraceae</taxon>
        <taxon>Sertulicium</taxon>
        <taxon>Sertulicium niveocremeum</taxon>
    </lineage>
</organism>
<dbReference type="OrthoDB" id="5351233at2759"/>
<reference evidence="2 3" key="1">
    <citation type="journal article" date="2016" name="Mol. Biol. Evol.">
        <title>Comparative Genomics of Early-Diverging Mushroom-Forming Fungi Provides Insights into the Origins of Lignocellulose Decay Capabilities.</title>
        <authorList>
            <person name="Nagy L.G."/>
            <person name="Riley R."/>
            <person name="Tritt A."/>
            <person name="Adam C."/>
            <person name="Daum C."/>
            <person name="Floudas D."/>
            <person name="Sun H."/>
            <person name="Yadav J.S."/>
            <person name="Pangilinan J."/>
            <person name="Larsson K.H."/>
            <person name="Matsuura K."/>
            <person name="Barry K."/>
            <person name="Labutti K."/>
            <person name="Kuo R."/>
            <person name="Ohm R.A."/>
            <person name="Bhattacharya S.S."/>
            <person name="Shirouzu T."/>
            <person name="Yoshinaga Y."/>
            <person name="Martin F.M."/>
            <person name="Grigoriev I.V."/>
            <person name="Hibbett D.S."/>
        </authorList>
    </citation>
    <scope>NUCLEOTIDE SEQUENCE [LARGE SCALE GENOMIC DNA]</scope>
    <source>
        <strain evidence="2 3">HHB9708</strain>
    </source>
</reference>
<feature type="domain" description="CSN8/PSMD8/EIF3K" evidence="1">
    <location>
        <begin position="64"/>
        <end position="202"/>
    </location>
</feature>
<dbReference type="InterPro" id="IPR033464">
    <property type="entry name" value="CSN8_PSD8_EIF3K"/>
</dbReference>
<sequence>MEPKEPLTPPSTTEGPDVIIPQFQNLLPIFKDYLEKNQIAELVSSAEDSDLKLSSDGDTSRLIITSTLVLGYLILNEIPPARHAIQRLPRALSSHPLVKHLSSLQRAVEDMKYRSIYSRASDLAGDITGGALEDEQFGSLVNGLTIKFINEFRERTLDLLGKSYSLVPVALGEMYLGMPLDEFAPIAQGKGWTVNARETLSPPQSNVGREYGASSVGRLALIW</sequence>
<evidence type="ECO:0000313" key="2">
    <source>
        <dbReference type="EMBL" id="KZS89992.1"/>
    </source>
</evidence>
<gene>
    <name evidence="2" type="ORF">SISNIDRAFT_215916</name>
</gene>
<dbReference type="Pfam" id="PF10075">
    <property type="entry name" value="CSN8_PSD8_EIF3K"/>
    <property type="match status" value="1"/>
</dbReference>
<dbReference type="EMBL" id="KV419424">
    <property type="protein sequence ID" value="KZS89992.1"/>
    <property type="molecule type" value="Genomic_DNA"/>
</dbReference>
<dbReference type="STRING" id="1314777.A0A164QV04"/>
<evidence type="ECO:0000313" key="3">
    <source>
        <dbReference type="Proteomes" id="UP000076722"/>
    </source>
</evidence>
<dbReference type="Proteomes" id="UP000076722">
    <property type="component" value="Unassembled WGS sequence"/>
</dbReference>
<accession>A0A164QV04</accession>
<name>A0A164QV04_9AGAM</name>
<protein>
    <recommendedName>
        <fullName evidence="1">CSN8/PSMD8/EIF3K domain-containing protein</fullName>
    </recommendedName>
</protein>
<keyword evidence="3" id="KW-1185">Reference proteome</keyword>